<evidence type="ECO:0000313" key="2">
    <source>
        <dbReference type="Proteomes" id="UP001156666"/>
    </source>
</evidence>
<comment type="caution">
    <text evidence="1">The sequence shown here is derived from an EMBL/GenBank/DDBJ whole genome shotgun (WGS) entry which is preliminary data.</text>
</comment>
<dbReference type="EMBL" id="BSOH01000014">
    <property type="protein sequence ID" value="GLR17920.1"/>
    <property type="molecule type" value="Genomic_DNA"/>
</dbReference>
<accession>A0AA37SQB1</accession>
<proteinExistence type="predicted"/>
<dbReference type="Proteomes" id="UP001156666">
    <property type="component" value="Unassembled WGS sequence"/>
</dbReference>
<reference evidence="1" key="1">
    <citation type="journal article" date="2014" name="Int. J. Syst. Evol. Microbiol.">
        <title>Complete genome sequence of Corynebacterium casei LMG S-19264T (=DSM 44701T), isolated from a smear-ripened cheese.</title>
        <authorList>
            <consortium name="US DOE Joint Genome Institute (JGI-PGF)"/>
            <person name="Walter F."/>
            <person name="Albersmeier A."/>
            <person name="Kalinowski J."/>
            <person name="Ruckert C."/>
        </authorList>
    </citation>
    <scope>NUCLEOTIDE SEQUENCE</scope>
    <source>
        <strain evidence="1">NBRC 108769</strain>
    </source>
</reference>
<reference evidence="1" key="2">
    <citation type="submission" date="2023-01" db="EMBL/GenBank/DDBJ databases">
        <title>Draft genome sequence of Portibacter lacus strain NBRC 108769.</title>
        <authorList>
            <person name="Sun Q."/>
            <person name="Mori K."/>
        </authorList>
    </citation>
    <scope>NUCLEOTIDE SEQUENCE</scope>
    <source>
        <strain evidence="1">NBRC 108769</strain>
    </source>
</reference>
<organism evidence="1 2">
    <name type="scientific">Portibacter lacus</name>
    <dbReference type="NCBI Taxonomy" id="1099794"/>
    <lineage>
        <taxon>Bacteria</taxon>
        <taxon>Pseudomonadati</taxon>
        <taxon>Bacteroidota</taxon>
        <taxon>Saprospiria</taxon>
        <taxon>Saprospirales</taxon>
        <taxon>Haliscomenobacteraceae</taxon>
        <taxon>Portibacter</taxon>
    </lineage>
</organism>
<gene>
    <name evidence="1" type="ORF">GCM10007940_25350</name>
</gene>
<keyword evidence="2" id="KW-1185">Reference proteome</keyword>
<evidence type="ECO:0000313" key="1">
    <source>
        <dbReference type="EMBL" id="GLR17920.1"/>
    </source>
</evidence>
<dbReference type="AlphaFoldDB" id="A0AA37SQB1"/>
<protein>
    <submittedName>
        <fullName evidence="1">Uncharacterized protein</fullName>
    </submittedName>
</protein>
<sequence>MIFNCANNNESFILFSCDDSKDNGECSLITTCIEYVSDSISWLPKEEIYISLELHGISEEDIKFISSIDSSFTTIDPVKIGEEIECTDLGYPIISREEYDSKERKENLFGCSPIFVKGNKAVIFATFENKDFFVPLLVFFQKNNIGEWEGVRILEHGIG</sequence>
<name>A0AA37SQB1_9BACT</name>